<evidence type="ECO:0000313" key="19">
    <source>
        <dbReference type="EMBL" id="KAI9262371.1"/>
    </source>
</evidence>
<dbReference type="InterPro" id="IPR050165">
    <property type="entry name" value="DHAD_IlvD/Edd"/>
</dbReference>
<evidence type="ECO:0000256" key="6">
    <source>
        <dbReference type="ARBA" id="ARBA00022842"/>
    </source>
</evidence>
<evidence type="ECO:0000256" key="5">
    <source>
        <dbReference type="ARBA" id="ARBA00022723"/>
    </source>
</evidence>
<evidence type="ECO:0000256" key="11">
    <source>
        <dbReference type="ARBA" id="ARBA00029304"/>
    </source>
</evidence>
<keyword evidence="9" id="KW-0456">Lyase</keyword>
<dbReference type="InterPro" id="IPR004404">
    <property type="entry name" value="DihydroxyA_deHydtase"/>
</dbReference>
<comment type="catalytic activity">
    <reaction evidence="11">
        <text>(2R)-2,3-dihydroxy-3-methylbutanoate = 3-methyl-2-oxobutanoate + H2O</text>
        <dbReference type="Rhea" id="RHEA:24809"/>
        <dbReference type="ChEBI" id="CHEBI:11851"/>
        <dbReference type="ChEBI" id="CHEBI:15377"/>
        <dbReference type="ChEBI" id="CHEBI:49072"/>
        <dbReference type="EC" id="4.2.1.9"/>
    </reaction>
    <physiologicalReaction direction="left-to-right" evidence="11">
        <dbReference type="Rhea" id="RHEA:24810"/>
    </physiologicalReaction>
</comment>
<dbReference type="Pfam" id="PF24877">
    <property type="entry name" value="ILV_EDD_C"/>
    <property type="match status" value="1"/>
</dbReference>
<dbReference type="AlphaFoldDB" id="A0AAD5PFH4"/>
<comment type="cofactor">
    <cofactor evidence="1">
        <name>Mg(2+)</name>
        <dbReference type="ChEBI" id="CHEBI:18420"/>
    </cofactor>
</comment>
<sequence length="576" mass="61443">MVAPRDREVESAGSVINKYSRQITQMDTAGAGQAQLYATGLTDEDMSKAQVGITSFGYDGNPCNMHINDLAAKVKEGVWKAGLVGAQFNTIGVSDAMPMGSAGMSFSLPSRDIIADSIETVMSALWYDANVSIPGCDKNMPGCMMAIARLNRPSIVIYGGTMKRGRGTLGACANRDLDIGNALECNGEYISGKITAEERRDIIRHACPGAGACGGMFTANTMSSAIEALGMSLPYSSSIPAEDPEKIKECLRVGHAIRNLLEKNIRPRDILTRKSFENALRIIMVLGGSTNAVLHMLAMAKAADVPLTIDDIQTISSSTPFLADLRPSGKYIMEDLHNFGGTPAVLKYMLENGLLHGDCMTVTGKTMAENLAEIEGFKEGQDILRPISNPIKPTGHLTILRGNLAPEGAVAKITGKEGLSFTGEARVFDEEEEIFHALEEKRIPKGSVVVVRYQGPKGGPGMPEMLKPTAAIMGAGLGKDVALVTDGRFSGASHGFIIGHVCPEAQVGGPIALIKDGDKITIDATTRDLIVDVSPEELAKRKESWKPKPPKYTKGAMARYAMTVKSASEGAVTDEY</sequence>
<keyword evidence="4" id="KW-0001">2Fe-2S</keyword>
<dbReference type="Proteomes" id="UP001209540">
    <property type="component" value="Unassembled WGS sequence"/>
</dbReference>
<keyword evidence="3" id="KW-0028">Amino-acid biosynthesis</keyword>
<dbReference type="PANTHER" id="PTHR21000:SF5">
    <property type="entry name" value="DIHYDROXY-ACID DEHYDRATASE, MITOCHONDRIAL"/>
    <property type="match status" value="1"/>
</dbReference>
<keyword evidence="10" id="KW-0100">Branched-chain amino acid biosynthesis</keyword>
<dbReference type="PROSITE" id="PS00887">
    <property type="entry name" value="ILVD_EDD_2"/>
    <property type="match status" value="1"/>
</dbReference>
<dbReference type="GO" id="GO:0008652">
    <property type="term" value="P:amino acid biosynthetic process"/>
    <property type="evidence" value="ECO:0007669"/>
    <property type="project" value="UniProtKB-KW"/>
</dbReference>
<evidence type="ECO:0000313" key="20">
    <source>
        <dbReference type="Proteomes" id="UP001209540"/>
    </source>
</evidence>
<comment type="cofactor">
    <cofactor evidence="15">
        <name>[2Fe-2S] cluster</name>
        <dbReference type="ChEBI" id="CHEBI:190135"/>
    </cofactor>
</comment>
<dbReference type="InterPro" id="IPR037237">
    <property type="entry name" value="IlvD/EDD_N"/>
</dbReference>
<protein>
    <recommendedName>
        <fullName evidence="14">dihydroxy-acid dehydratase</fullName>
        <ecNumber evidence="14">4.2.1.9</ecNumber>
    </recommendedName>
</protein>
<keyword evidence="20" id="KW-1185">Reference proteome</keyword>
<feature type="domain" description="Dihydroxy-acid/6-phosphogluconate dehydratase C-terminal" evidence="18">
    <location>
        <begin position="382"/>
        <end position="571"/>
    </location>
</feature>
<dbReference type="PROSITE" id="PS00886">
    <property type="entry name" value="ILVD_EDD_1"/>
    <property type="match status" value="1"/>
</dbReference>
<evidence type="ECO:0000256" key="9">
    <source>
        <dbReference type="ARBA" id="ARBA00023239"/>
    </source>
</evidence>
<dbReference type="EC" id="4.2.1.9" evidence="14"/>
<dbReference type="InterPro" id="IPR056740">
    <property type="entry name" value="ILV_EDD_C"/>
</dbReference>
<gene>
    <name evidence="19" type="ORF">BDA99DRAFT_438690</name>
</gene>
<reference evidence="19" key="1">
    <citation type="journal article" date="2022" name="IScience">
        <title>Evolution of zygomycete secretomes and the origins of terrestrial fungal ecologies.</title>
        <authorList>
            <person name="Chang Y."/>
            <person name="Wang Y."/>
            <person name="Mondo S."/>
            <person name="Ahrendt S."/>
            <person name="Andreopoulos W."/>
            <person name="Barry K."/>
            <person name="Beard J."/>
            <person name="Benny G.L."/>
            <person name="Blankenship S."/>
            <person name="Bonito G."/>
            <person name="Cuomo C."/>
            <person name="Desiro A."/>
            <person name="Gervers K.A."/>
            <person name="Hundley H."/>
            <person name="Kuo A."/>
            <person name="LaButti K."/>
            <person name="Lang B.F."/>
            <person name="Lipzen A."/>
            <person name="O'Donnell K."/>
            <person name="Pangilinan J."/>
            <person name="Reynolds N."/>
            <person name="Sandor L."/>
            <person name="Smith M.E."/>
            <person name="Tsang A."/>
            <person name="Grigoriev I.V."/>
            <person name="Stajich J.E."/>
            <person name="Spatafora J.W."/>
        </authorList>
    </citation>
    <scope>NUCLEOTIDE SEQUENCE</scope>
    <source>
        <strain evidence="19">RSA 2281</strain>
    </source>
</reference>
<proteinExistence type="inferred from homology"/>
<dbReference type="EMBL" id="JAIXMP010000014">
    <property type="protein sequence ID" value="KAI9262371.1"/>
    <property type="molecule type" value="Genomic_DNA"/>
</dbReference>
<dbReference type="GO" id="GO:0004160">
    <property type="term" value="F:dihydroxy-acid dehydratase activity"/>
    <property type="evidence" value="ECO:0007669"/>
    <property type="project" value="UniProtKB-EC"/>
</dbReference>
<comment type="pathway">
    <text evidence="13">Amino-acid biosynthesis; L-isoleucine biosynthesis; L-isoleucine from 2-oxobutanoate: step 3/4.</text>
</comment>
<reference evidence="19" key="2">
    <citation type="submission" date="2023-02" db="EMBL/GenBank/DDBJ databases">
        <authorList>
            <consortium name="DOE Joint Genome Institute"/>
            <person name="Mondo S.J."/>
            <person name="Chang Y."/>
            <person name="Wang Y."/>
            <person name="Ahrendt S."/>
            <person name="Andreopoulos W."/>
            <person name="Barry K."/>
            <person name="Beard J."/>
            <person name="Benny G.L."/>
            <person name="Blankenship S."/>
            <person name="Bonito G."/>
            <person name="Cuomo C."/>
            <person name="Desiro A."/>
            <person name="Gervers K.A."/>
            <person name="Hundley H."/>
            <person name="Kuo A."/>
            <person name="LaButti K."/>
            <person name="Lang B.F."/>
            <person name="Lipzen A."/>
            <person name="O'Donnell K."/>
            <person name="Pangilinan J."/>
            <person name="Reynolds N."/>
            <person name="Sandor L."/>
            <person name="Smith M.W."/>
            <person name="Tsang A."/>
            <person name="Grigoriev I.V."/>
            <person name="Stajich J.E."/>
            <person name="Spatafora J.W."/>
        </authorList>
    </citation>
    <scope>NUCLEOTIDE SEQUENCE</scope>
    <source>
        <strain evidence="19">RSA 2281</strain>
    </source>
</reference>
<dbReference type="NCBIfam" id="TIGR00110">
    <property type="entry name" value="ilvD"/>
    <property type="match status" value="1"/>
</dbReference>
<feature type="domain" description="Dihydroxy-acid/6-phosphogluconate dehydratase N-terminal" evidence="17">
    <location>
        <begin position="48"/>
        <end position="370"/>
    </location>
</feature>
<evidence type="ECO:0000259" key="17">
    <source>
        <dbReference type="Pfam" id="PF00920"/>
    </source>
</evidence>
<evidence type="ECO:0000256" key="15">
    <source>
        <dbReference type="ARBA" id="ARBA00034078"/>
    </source>
</evidence>
<evidence type="ECO:0000256" key="7">
    <source>
        <dbReference type="ARBA" id="ARBA00023004"/>
    </source>
</evidence>
<dbReference type="InterPro" id="IPR042096">
    <property type="entry name" value="Dihydro-acid_dehy_C"/>
</dbReference>
<comment type="similarity">
    <text evidence="2">Belongs to the IlvD/Edd family.</text>
</comment>
<dbReference type="GO" id="GO:0009082">
    <property type="term" value="P:branched-chain amino acid biosynthetic process"/>
    <property type="evidence" value="ECO:0007669"/>
    <property type="project" value="UniProtKB-KW"/>
</dbReference>
<keyword evidence="6" id="KW-0460">Magnesium</keyword>
<evidence type="ECO:0000256" key="12">
    <source>
        <dbReference type="ARBA" id="ARBA00029436"/>
    </source>
</evidence>
<dbReference type="PANTHER" id="PTHR21000">
    <property type="entry name" value="DIHYDROXY-ACID DEHYDRATASE DAD"/>
    <property type="match status" value="1"/>
</dbReference>
<keyword evidence="7" id="KW-0408">Iron</keyword>
<evidence type="ECO:0000256" key="3">
    <source>
        <dbReference type="ARBA" id="ARBA00022605"/>
    </source>
</evidence>
<comment type="caution">
    <text evidence="19">The sequence shown here is derived from an EMBL/GenBank/DDBJ whole genome shotgun (WGS) entry which is preliminary data.</text>
</comment>
<dbReference type="SUPFAM" id="SSF52016">
    <property type="entry name" value="LeuD/IlvD-like"/>
    <property type="match status" value="1"/>
</dbReference>
<dbReference type="Gene3D" id="3.50.30.80">
    <property type="entry name" value="IlvD/EDD C-terminal domain-like"/>
    <property type="match status" value="1"/>
</dbReference>
<dbReference type="SUPFAM" id="SSF143975">
    <property type="entry name" value="IlvD/EDD N-terminal domain-like"/>
    <property type="match status" value="1"/>
</dbReference>
<name>A0AAD5PFH4_9FUNG</name>
<evidence type="ECO:0000259" key="18">
    <source>
        <dbReference type="Pfam" id="PF24877"/>
    </source>
</evidence>
<evidence type="ECO:0000256" key="1">
    <source>
        <dbReference type="ARBA" id="ARBA00001946"/>
    </source>
</evidence>
<evidence type="ECO:0000256" key="8">
    <source>
        <dbReference type="ARBA" id="ARBA00023014"/>
    </source>
</evidence>
<evidence type="ECO:0000256" key="16">
    <source>
        <dbReference type="ARBA" id="ARBA00052865"/>
    </source>
</evidence>
<comment type="catalytic activity">
    <reaction evidence="16">
        <text>(2R,3R)-2,3-dihydroxy-3-methylpentanoate = (S)-3-methyl-2-oxopentanoate + H2O</text>
        <dbReference type="Rhea" id="RHEA:27694"/>
        <dbReference type="ChEBI" id="CHEBI:15377"/>
        <dbReference type="ChEBI" id="CHEBI:35146"/>
        <dbReference type="ChEBI" id="CHEBI:49258"/>
        <dbReference type="EC" id="4.2.1.9"/>
    </reaction>
    <physiologicalReaction direction="left-to-right" evidence="16">
        <dbReference type="Rhea" id="RHEA:27695"/>
    </physiologicalReaction>
</comment>
<dbReference type="InterPro" id="IPR000581">
    <property type="entry name" value="ILV_EDD_N"/>
</dbReference>
<dbReference type="HAMAP" id="MF_00012">
    <property type="entry name" value="IlvD"/>
    <property type="match status" value="1"/>
</dbReference>
<evidence type="ECO:0000256" key="10">
    <source>
        <dbReference type="ARBA" id="ARBA00023304"/>
    </source>
</evidence>
<dbReference type="FunFam" id="3.50.30.80:FF:000001">
    <property type="entry name" value="Dihydroxy-acid dehydratase"/>
    <property type="match status" value="1"/>
</dbReference>
<dbReference type="GO" id="GO:0051537">
    <property type="term" value="F:2 iron, 2 sulfur cluster binding"/>
    <property type="evidence" value="ECO:0007669"/>
    <property type="project" value="UniProtKB-KW"/>
</dbReference>
<evidence type="ECO:0000256" key="13">
    <source>
        <dbReference type="ARBA" id="ARBA00029437"/>
    </source>
</evidence>
<comment type="pathway">
    <text evidence="12">Amino-acid biosynthesis; L-valine biosynthesis; L-valine from pyruvate: step 3/4.</text>
</comment>
<dbReference type="Pfam" id="PF00920">
    <property type="entry name" value="ILVD_EDD_N"/>
    <property type="match status" value="1"/>
</dbReference>
<keyword evidence="8" id="KW-0411">Iron-sulfur</keyword>
<evidence type="ECO:0000256" key="4">
    <source>
        <dbReference type="ARBA" id="ARBA00022714"/>
    </source>
</evidence>
<accession>A0AAD5PFH4</accession>
<dbReference type="NCBIfam" id="NF002068">
    <property type="entry name" value="PRK00911.1"/>
    <property type="match status" value="1"/>
</dbReference>
<evidence type="ECO:0000256" key="14">
    <source>
        <dbReference type="ARBA" id="ARBA00029490"/>
    </source>
</evidence>
<keyword evidence="5" id="KW-0479">Metal-binding</keyword>
<dbReference type="InterPro" id="IPR020558">
    <property type="entry name" value="DiOHA_6PGluconate_deHydtase_CS"/>
</dbReference>
<evidence type="ECO:0000256" key="2">
    <source>
        <dbReference type="ARBA" id="ARBA00006486"/>
    </source>
</evidence>
<organism evidence="19 20">
    <name type="scientific">Phascolomyces articulosus</name>
    <dbReference type="NCBI Taxonomy" id="60185"/>
    <lineage>
        <taxon>Eukaryota</taxon>
        <taxon>Fungi</taxon>
        <taxon>Fungi incertae sedis</taxon>
        <taxon>Mucoromycota</taxon>
        <taxon>Mucoromycotina</taxon>
        <taxon>Mucoromycetes</taxon>
        <taxon>Mucorales</taxon>
        <taxon>Lichtheimiaceae</taxon>
        <taxon>Phascolomyces</taxon>
    </lineage>
</organism>
<dbReference type="GO" id="GO:0046872">
    <property type="term" value="F:metal ion binding"/>
    <property type="evidence" value="ECO:0007669"/>
    <property type="project" value="UniProtKB-KW"/>
</dbReference>